<dbReference type="InterPro" id="IPR000073">
    <property type="entry name" value="AB_hydrolase_1"/>
</dbReference>
<dbReference type="Pfam" id="PF00561">
    <property type="entry name" value="Abhydrolase_1"/>
    <property type="match status" value="1"/>
</dbReference>
<dbReference type="InterPro" id="IPR029058">
    <property type="entry name" value="AB_hydrolase_fold"/>
</dbReference>
<name>A0A508A9X6_9GAMM</name>
<dbReference type="PANTHER" id="PTHR43798">
    <property type="entry name" value="MONOACYLGLYCEROL LIPASE"/>
    <property type="match status" value="1"/>
</dbReference>
<feature type="signal peptide" evidence="3">
    <location>
        <begin position="1"/>
        <end position="19"/>
    </location>
</feature>
<dbReference type="PRINTS" id="PR00793">
    <property type="entry name" value="PROAMNOPTASE"/>
</dbReference>
<dbReference type="InterPro" id="IPR002410">
    <property type="entry name" value="Peptidase_S33"/>
</dbReference>
<dbReference type="EMBL" id="VICE01000071">
    <property type="protein sequence ID" value="TQD45703.1"/>
    <property type="molecule type" value="Genomic_DNA"/>
</dbReference>
<evidence type="ECO:0000256" key="1">
    <source>
        <dbReference type="ARBA" id="ARBA00010088"/>
    </source>
</evidence>
<comment type="caution">
    <text evidence="6">The sequence shown here is derived from an EMBL/GenBank/DDBJ whole genome shotgun (WGS) entry which is preliminary data.</text>
</comment>
<dbReference type="GO" id="GO:0016020">
    <property type="term" value="C:membrane"/>
    <property type="evidence" value="ECO:0007669"/>
    <property type="project" value="TreeGrafter"/>
</dbReference>
<feature type="chain" id="PRO_5021327063" evidence="3">
    <location>
        <begin position="20"/>
        <end position="506"/>
    </location>
</feature>
<dbReference type="Pfam" id="PF08386">
    <property type="entry name" value="Abhydrolase_4"/>
    <property type="match status" value="1"/>
</dbReference>
<gene>
    <name evidence="6" type="ORF">FKV25_07700</name>
</gene>
<dbReference type="GO" id="GO:0008233">
    <property type="term" value="F:peptidase activity"/>
    <property type="evidence" value="ECO:0007669"/>
    <property type="project" value="InterPro"/>
</dbReference>
<evidence type="ECO:0000313" key="7">
    <source>
        <dbReference type="Proteomes" id="UP000318212"/>
    </source>
</evidence>
<dbReference type="SUPFAM" id="SSF53474">
    <property type="entry name" value="alpha/beta-Hydrolases"/>
    <property type="match status" value="1"/>
</dbReference>
<feature type="domain" description="Peptidase S33 tripeptidyl aminopeptidase-like C-terminal" evidence="5">
    <location>
        <begin position="390"/>
        <end position="488"/>
    </location>
</feature>
<protein>
    <submittedName>
        <fullName evidence="6">Alpha/beta hydrolase</fullName>
    </submittedName>
</protein>
<keyword evidence="3" id="KW-0732">Signal</keyword>
<dbReference type="Gene3D" id="3.40.50.1820">
    <property type="entry name" value="alpha/beta hydrolase"/>
    <property type="match status" value="1"/>
</dbReference>
<dbReference type="RefSeq" id="WP_141518209.1">
    <property type="nucleotide sequence ID" value="NZ_VICE01000071.1"/>
</dbReference>
<feature type="domain" description="AB hydrolase-1" evidence="4">
    <location>
        <begin position="96"/>
        <end position="237"/>
    </location>
</feature>
<proteinExistence type="inferred from homology"/>
<evidence type="ECO:0000259" key="4">
    <source>
        <dbReference type="Pfam" id="PF00561"/>
    </source>
</evidence>
<dbReference type="InterPro" id="IPR050266">
    <property type="entry name" value="AB_hydrolase_sf"/>
</dbReference>
<dbReference type="PANTHER" id="PTHR43798:SF27">
    <property type="entry name" value="HYDROLASE ALPHA_BETA HYDROLASE FOLD FAMILY"/>
    <property type="match status" value="1"/>
</dbReference>
<evidence type="ECO:0000259" key="5">
    <source>
        <dbReference type="Pfam" id="PF08386"/>
    </source>
</evidence>
<reference evidence="6 7" key="1">
    <citation type="submission" date="2019-06" db="EMBL/GenBank/DDBJ databases">
        <title>Lysobacter alkalisoli sp. nov. isolated from saline soil.</title>
        <authorList>
            <person name="Sun J.-Q."/>
            <person name="Xu L."/>
        </authorList>
    </citation>
    <scope>NUCLEOTIDE SEQUENCE [LARGE SCALE GENOMIC DNA]</scope>
    <source>
        <strain evidence="6 7">JCM 31130</strain>
    </source>
</reference>
<evidence type="ECO:0000313" key="6">
    <source>
        <dbReference type="EMBL" id="TQD45703.1"/>
    </source>
</evidence>
<dbReference type="InterPro" id="IPR013595">
    <property type="entry name" value="Pept_S33_TAP-like_C"/>
</dbReference>
<sequence length="506" mass="54034">MRSTRLIPAALAAAWLATACQPTPPAGVETDTSVERVGAIDFAPCVLGGEHGQPTVEAQCGQFEVAENPAAPEGRRIRLNIARLPAEGKSGGTADPVFFLAGGPGQAATDVASVVDNALEEVRKQRDIVLVDQRGTGGSNPLDCRGEDGKPLEIDPADSVDPQAAEAYFAQCLRSLEGRADTRFYTTAHAIADLDAVRQAMEIEQVNLVGGSYGTRVAQQYAMHYPAHTRSVVLDGVAPNRLVVGGEFARMLDRALRLQDAQCAALPACESRFGHDLVARIRSLQARLDEAPVELEYRHPTTFETRQGTLTGDTVVGLVHGVSYVPQLTALLPLVVDEADDGRYEPLMSIAQLWSGQMEGMMNLGMQRSVVCAEDAPRYTPDPADADTLMGAEQGRQFFSGCDAWPVGEVAADFTQPYSGDLPTLLLSGELDPVTPPEYADEVAKGLANARHFALKGQGHGVMGVGCMPRLIAQFIESTDPGALDASCLDSLDYVPPFTSYNGWEP</sequence>
<organism evidence="6 7">
    <name type="scientific">Marilutibacter aestuarii</name>
    <dbReference type="NCBI Taxonomy" id="1706195"/>
    <lineage>
        <taxon>Bacteria</taxon>
        <taxon>Pseudomonadati</taxon>
        <taxon>Pseudomonadota</taxon>
        <taxon>Gammaproteobacteria</taxon>
        <taxon>Lysobacterales</taxon>
        <taxon>Lysobacteraceae</taxon>
        <taxon>Marilutibacter</taxon>
    </lineage>
</organism>
<evidence type="ECO:0000256" key="3">
    <source>
        <dbReference type="SAM" id="SignalP"/>
    </source>
</evidence>
<dbReference type="AlphaFoldDB" id="A0A508A9X6"/>
<keyword evidence="7" id="KW-1185">Reference proteome</keyword>
<evidence type="ECO:0000256" key="2">
    <source>
        <dbReference type="ARBA" id="ARBA00022801"/>
    </source>
</evidence>
<dbReference type="PROSITE" id="PS51257">
    <property type="entry name" value="PROKAR_LIPOPROTEIN"/>
    <property type="match status" value="1"/>
</dbReference>
<accession>A0A508A9X6</accession>
<dbReference type="Proteomes" id="UP000318212">
    <property type="component" value="Unassembled WGS sequence"/>
</dbReference>
<keyword evidence="2 6" id="KW-0378">Hydrolase</keyword>
<comment type="similarity">
    <text evidence="1">Belongs to the peptidase S33 family.</text>
</comment>
<dbReference type="GO" id="GO:0006508">
    <property type="term" value="P:proteolysis"/>
    <property type="evidence" value="ECO:0007669"/>
    <property type="project" value="InterPro"/>
</dbReference>
<dbReference type="OrthoDB" id="4510475at2"/>